<dbReference type="GO" id="GO:0016491">
    <property type="term" value="F:oxidoreductase activity"/>
    <property type="evidence" value="ECO:0007669"/>
    <property type="project" value="UniProtKB-KW"/>
</dbReference>
<name>A0ABW2XUA3_9ACTN</name>
<comment type="caution">
    <text evidence="2">The sequence shown here is derived from an EMBL/GenBank/DDBJ whole genome shotgun (WGS) entry which is preliminary data.</text>
</comment>
<dbReference type="PANTHER" id="PTHR42879:SF2">
    <property type="entry name" value="3-OXOACYL-[ACYL-CARRIER-PROTEIN] REDUCTASE FABG"/>
    <property type="match status" value="1"/>
</dbReference>
<sequence length="231" mass="22418">MALVLVTGDPAGGGGALVPHLVAAGHDVAFAHRAGAAAAAAEIAAKAAASGGRVFAREAAATDEAAVRGLVREAEEEAGPLAAVVACAWDPGPAADPAAPADATGIGPGTEHWAAAMEGLDGVYHACRTVIFSFVRRRGGRVVAVTPAAGLDGDPDRPLESAAASGVVGFVKSVAKEYAGYGITANVVAAPSAPADAPDTARIADTVVFLVSDAASALTGQVLRAGAGPAA</sequence>
<evidence type="ECO:0000313" key="2">
    <source>
        <dbReference type="EMBL" id="MFD0689941.1"/>
    </source>
</evidence>
<dbReference type="SUPFAM" id="SSF51735">
    <property type="entry name" value="NAD(P)-binding Rossmann-fold domains"/>
    <property type="match status" value="1"/>
</dbReference>
<dbReference type="Proteomes" id="UP001597063">
    <property type="component" value="Unassembled WGS sequence"/>
</dbReference>
<evidence type="ECO:0000313" key="3">
    <source>
        <dbReference type="Proteomes" id="UP001597063"/>
    </source>
</evidence>
<protein>
    <submittedName>
        <fullName evidence="2">SDR family oxidoreductase</fullName>
        <ecNumber evidence="2">1.-.-.-</ecNumber>
    </submittedName>
</protein>
<dbReference type="EMBL" id="JBHTGP010000018">
    <property type="protein sequence ID" value="MFD0689941.1"/>
    <property type="molecule type" value="Genomic_DNA"/>
</dbReference>
<evidence type="ECO:0000256" key="1">
    <source>
        <dbReference type="ARBA" id="ARBA00006484"/>
    </source>
</evidence>
<reference evidence="3" key="1">
    <citation type="journal article" date="2019" name="Int. J. Syst. Evol. Microbiol.">
        <title>The Global Catalogue of Microorganisms (GCM) 10K type strain sequencing project: providing services to taxonomists for standard genome sequencing and annotation.</title>
        <authorList>
            <consortium name="The Broad Institute Genomics Platform"/>
            <consortium name="The Broad Institute Genome Sequencing Center for Infectious Disease"/>
            <person name="Wu L."/>
            <person name="Ma J."/>
        </authorList>
    </citation>
    <scope>NUCLEOTIDE SEQUENCE [LARGE SCALE GENOMIC DNA]</scope>
    <source>
        <strain evidence="3">JCM 9371</strain>
    </source>
</reference>
<dbReference type="Pfam" id="PF00106">
    <property type="entry name" value="adh_short"/>
    <property type="match status" value="1"/>
</dbReference>
<dbReference type="EC" id="1.-.-.-" evidence="2"/>
<gene>
    <name evidence="2" type="ORF">ACFQZM_36005</name>
</gene>
<dbReference type="PRINTS" id="PR00081">
    <property type="entry name" value="GDHRDH"/>
</dbReference>
<dbReference type="InterPro" id="IPR050259">
    <property type="entry name" value="SDR"/>
</dbReference>
<dbReference type="CDD" id="cd05233">
    <property type="entry name" value="SDR_c"/>
    <property type="match status" value="1"/>
</dbReference>
<dbReference type="PANTHER" id="PTHR42879">
    <property type="entry name" value="3-OXOACYL-(ACYL-CARRIER-PROTEIN) REDUCTASE"/>
    <property type="match status" value="1"/>
</dbReference>
<keyword evidence="3" id="KW-1185">Reference proteome</keyword>
<dbReference type="InterPro" id="IPR002347">
    <property type="entry name" value="SDR_fam"/>
</dbReference>
<dbReference type="RefSeq" id="WP_131763576.1">
    <property type="nucleotide sequence ID" value="NZ_CAACUY010000358.1"/>
</dbReference>
<comment type="similarity">
    <text evidence="1">Belongs to the short-chain dehydrogenases/reductases (SDR) family.</text>
</comment>
<proteinExistence type="inferred from homology"/>
<dbReference type="InterPro" id="IPR036291">
    <property type="entry name" value="NAD(P)-bd_dom_sf"/>
</dbReference>
<dbReference type="Gene3D" id="3.40.50.720">
    <property type="entry name" value="NAD(P)-binding Rossmann-like Domain"/>
    <property type="match status" value="2"/>
</dbReference>
<accession>A0ABW2XUA3</accession>
<organism evidence="2 3">
    <name type="scientific">Actinomadura fibrosa</name>
    <dbReference type="NCBI Taxonomy" id="111802"/>
    <lineage>
        <taxon>Bacteria</taxon>
        <taxon>Bacillati</taxon>
        <taxon>Actinomycetota</taxon>
        <taxon>Actinomycetes</taxon>
        <taxon>Streptosporangiales</taxon>
        <taxon>Thermomonosporaceae</taxon>
        <taxon>Actinomadura</taxon>
    </lineage>
</organism>
<keyword evidence="2" id="KW-0560">Oxidoreductase</keyword>